<name>A0A3B1D5R6_9ZZZZ</name>
<evidence type="ECO:0000256" key="1">
    <source>
        <dbReference type="SAM" id="MobiDB-lite"/>
    </source>
</evidence>
<sequence>MELLKPYSWLMTVWLLIAFASLVALPAHADQEGAGQSQQASTQTEVEEPSDPFERQTPRSSMNALLDAIEKREYDVASRYLDLRFMPAQYREVEGQELAKMLDFVISRRLRVDLGGLSDDPEGDRTDGLPRTREMLGVIHDGDESMTLYLQRVPSGDGLPVWKVSSVTVAGIAELYEKLDYPPIVKWFESTIPDGRLLGLEYF</sequence>
<organism evidence="2">
    <name type="scientific">hydrothermal vent metagenome</name>
    <dbReference type="NCBI Taxonomy" id="652676"/>
    <lineage>
        <taxon>unclassified sequences</taxon>
        <taxon>metagenomes</taxon>
        <taxon>ecological metagenomes</taxon>
    </lineage>
</organism>
<reference evidence="2" key="1">
    <citation type="submission" date="2018-06" db="EMBL/GenBank/DDBJ databases">
        <authorList>
            <person name="Zhirakovskaya E."/>
        </authorList>
    </citation>
    <scope>NUCLEOTIDE SEQUENCE</scope>
</reference>
<evidence type="ECO:0000313" key="2">
    <source>
        <dbReference type="EMBL" id="VAX36022.1"/>
    </source>
</evidence>
<dbReference type="EMBL" id="UOGK01000028">
    <property type="protein sequence ID" value="VAX36022.1"/>
    <property type="molecule type" value="Genomic_DNA"/>
</dbReference>
<proteinExistence type="predicted"/>
<protein>
    <submittedName>
        <fullName evidence="2">Uncharacterized protein</fullName>
    </submittedName>
</protein>
<gene>
    <name evidence="2" type="ORF">MNBD_PLANCTO03-516</name>
</gene>
<feature type="non-terminal residue" evidence="2">
    <location>
        <position position="203"/>
    </location>
</feature>
<feature type="region of interest" description="Disordered" evidence="1">
    <location>
        <begin position="33"/>
        <end position="60"/>
    </location>
</feature>
<accession>A0A3B1D5R6</accession>
<feature type="compositionally biased region" description="Polar residues" evidence="1">
    <location>
        <begin position="34"/>
        <end position="44"/>
    </location>
</feature>
<dbReference type="AlphaFoldDB" id="A0A3B1D5R6"/>